<name>A0A8H5GVT3_9AGAR</name>
<evidence type="ECO:0000313" key="3">
    <source>
        <dbReference type="Proteomes" id="UP000565441"/>
    </source>
</evidence>
<dbReference type="Proteomes" id="UP000565441">
    <property type="component" value="Unassembled WGS sequence"/>
</dbReference>
<dbReference type="OrthoDB" id="1930760at2759"/>
<dbReference type="SUPFAM" id="SSF52833">
    <property type="entry name" value="Thioredoxin-like"/>
    <property type="match status" value="1"/>
</dbReference>
<comment type="caution">
    <text evidence="2">The sequence shown here is derived from an EMBL/GenBank/DDBJ whole genome shotgun (WGS) entry which is preliminary data.</text>
</comment>
<dbReference type="AlphaFoldDB" id="A0A8H5GVT3"/>
<gene>
    <name evidence="2" type="ORF">D9615_009544</name>
</gene>
<accession>A0A8H5GVT3</accession>
<protein>
    <recommendedName>
        <fullName evidence="1">DSBA-like thioredoxin domain-containing protein</fullName>
    </recommendedName>
</protein>
<dbReference type="EMBL" id="JAACJP010000045">
    <property type="protein sequence ID" value="KAF5371845.1"/>
    <property type="molecule type" value="Genomic_DNA"/>
</dbReference>
<organism evidence="2 3">
    <name type="scientific">Tricholomella constricta</name>
    <dbReference type="NCBI Taxonomy" id="117010"/>
    <lineage>
        <taxon>Eukaryota</taxon>
        <taxon>Fungi</taxon>
        <taxon>Dikarya</taxon>
        <taxon>Basidiomycota</taxon>
        <taxon>Agaricomycotina</taxon>
        <taxon>Agaricomycetes</taxon>
        <taxon>Agaricomycetidae</taxon>
        <taxon>Agaricales</taxon>
        <taxon>Tricholomatineae</taxon>
        <taxon>Lyophyllaceae</taxon>
        <taxon>Tricholomella</taxon>
    </lineage>
</organism>
<sequence length="248" mass="27134">MTNRVVKLTIVNDFVCPNCCIGQHELLTAISHCKDTLKLPLSFELEHMPFRLVSDACLPEGTTKVDKSTFYEKRIGKDKFTTFENAISKWANEKGIPISFRGVMSQSTRAHRLALKAGKIGGQKLQLPILCGVFKANLEESKDIADIDVLAEIAECTGMMTKDEAIKFLESEELEKEVNQMCEKARTIGITGVPMTIIDGRWAVSGGQSSDVFVQIFKKLAAAGISPSGVYSAPSPFPAPVMETNICA</sequence>
<reference evidence="2 3" key="1">
    <citation type="journal article" date="2020" name="ISME J.">
        <title>Uncovering the hidden diversity of litter-decomposition mechanisms in mushroom-forming fungi.</title>
        <authorList>
            <person name="Floudas D."/>
            <person name="Bentzer J."/>
            <person name="Ahren D."/>
            <person name="Johansson T."/>
            <person name="Persson P."/>
            <person name="Tunlid A."/>
        </authorList>
    </citation>
    <scope>NUCLEOTIDE SEQUENCE [LARGE SCALE GENOMIC DNA]</scope>
    <source>
        <strain evidence="2 3">CBS 661.87</strain>
    </source>
</reference>
<keyword evidence="3" id="KW-1185">Reference proteome</keyword>
<dbReference type="PANTHER" id="PTHR13887:SF41">
    <property type="entry name" value="THIOREDOXIN SUPERFAMILY PROTEIN"/>
    <property type="match status" value="1"/>
</dbReference>
<proteinExistence type="predicted"/>
<dbReference type="GO" id="GO:0016491">
    <property type="term" value="F:oxidoreductase activity"/>
    <property type="evidence" value="ECO:0007669"/>
    <property type="project" value="InterPro"/>
</dbReference>
<feature type="domain" description="DSBA-like thioredoxin" evidence="1">
    <location>
        <begin position="9"/>
        <end position="215"/>
    </location>
</feature>
<dbReference type="Pfam" id="PF01323">
    <property type="entry name" value="DSBA"/>
    <property type="match status" value="1"/>
</dbReference>
<dbReference type="InterPro" id="IPR001853">
    <property type="entry name" value="DSBA-like_thioredoxin_dom"/>
</dbReference>
<dbReference type="PANTHER" id="PTHR13887">
    <property type="entry name" value="GLUTATHIONE S-TRANSFERASE KAPPA"/>
    <property type="match status" value="1"/>
</dbReference>
<evidence type="ECO:0000259" key="1">
    <source>
        <dbReference type="Pfam" id="PF01323"/>
    </source>
</evidence>
<dbReference type="InterPro" id="IPR036249">
    <property type="entry name" value="Thioredoxin-like_sf"/>
</dbReference>
<evidence type="ECO:0000313" key="2">
    <source>
        <dbReference type="EMBL" id="KAF5371845.1"/>
    </source>
</evidence>
<dbReference type="Gene3D" id="3.40.30.10">
    <property type="entry name" value="Glutaredoxin"/>
    <property type="match status" value="1"/>
</dbReference>